<accession>A0AA88E717</accession>
<gene>
    <name evidence="1" type="ORF">TIFTF001_037911</name>
</gene>
<reference evidence="1" key="1">
    <citation type="submission" date="2023-07" db="EMBL/GenBank/DDBJ databases">
        <title>draft genome sequence of fig (Ficus carica).</title>
        <authorList>
            <person name="Takahashi T."/>
            <person name="Nishimura K."/>
        </authorList>
    </citation>
    <scope>NUCLEOTIDE SEQUENCE</scope>
</reference>
<evidence type="ECO:0000313" key="2">
    <source>
        <dbReference type="Proteomes" id="UP001187192"/>
    </source>
</evidence>
<comment type="caution">
    <text evidence="1">The sequence shown here is derived from an EMBL/GenBank/DDBJ whole genome shotgun (WGS) entry which is preliminary data.</text>
</comment>
<evidence type="ECO:0000313" key="1">
    <source>
        <dbReference type="EMBL" id="GMN68858.1"/>
    </source>
</evidence>
<keyword evidence="2" id="KW-1185">Reference proteome</keyword>
<name>A0AA88E717_FICCA</name>
<dbReference type="AlphaFoldDB" id="A0AA88E717"/>
<dbReference type="Gramene" id="FCD_00004663-RA">
    <property type="protein sequence ID" value="FCD_00004663-RA:cds"/>
    <property type="gene ID" value="FCD_00004663"/>
</dbReference>
<dbReference type="EMBL" id="BTGU01000713">
    <property type="protein sequence ID" value="GMN68858.1"/>
    <property type="molecule type" value="Genomic_DNA"/>
</dbReference>
<organism evidence="1 2">
    <name type="scientific">Ficus carica</name>
    <name type="common">Common fig</name>
    <dbReference type="NCBI Taxonomy" id="3494"/>
    <lineage>
        <taxon>Eukaryota</taxon>
        <taxon>Viridiplantae</taxon>
        <taxon>Streptophyta</taxon>
        <taxon>Embryophyta</taxon>
        <taxon>Tracheophyta</taxon>
        <taxon>Spermatophyta</taxon>
        <taxon>Magnoliopsida</taxon>
        <taxon>eudicotyledons</taxon>
        <taxon>Gunneridae</taxon>
        <taxon>Pentapetalae</taxon>
        <taxon>rosids</taxon>
        <taxon>fabids</taxon>
        <taxon>Rosales</taxon>
        <taxon>Moraceae</taxon>
        <taxon>Ficeae</taxon>
        <taxon>Ficus</taxon>
    </lineage>
</organism>
<proteinExistence type="predicted"/>
<sequence length="73" mass="8382">MIPIAFPVVARTATLTCDSRSRQWDLVTSFNRRDSPSRSLVNRKYKLLVGHRDLASSPWGSRHSHSGRRRYVA</sequence>
<dbReference type="Proteomes" id="UP001187192">
    <property type="component" value="Unassembled WGS sequence"/>
</dbReference>
<protein>
    <submittedName>
        <fullName evidence="1">Uncharacterized protein</fullName>
    </submittedName>
</protein>